<name>A0A2P8D7R7_9BACT</name>
<reference evidence="1 2" key="1">
    <citation type="submission" date="2018-03" db="EMBL/GenBank/DDBJ databases">
        <title>Genomic Encyclopedia of Type Strains, Phase III (KMG-III): the genomes of soil and plant-associated and newly described type strains.</title>
        <authorList>
            <person name="Whitman W."/>
        </authorList>
    </citation>
    <scope>NUCLEOTIDE SEQUENCE [LARGE SCALE GENOMIC DNA]</scope>
    <source>
        <strain evidence="1 2">CGMCC 1.12700</strain>
    </source>
</reference>
<protein>
    <submittedName>
        <fullName evidence="1">Gliding motility-associated-like protein</fullName>
    </submittedName>
</protein>
<dbReference type="OrthoDB" id="1490014at2"/>
<evidence type="ECO:0000313" key="2">
    <source>
        <dbReference type="Proteomes" id="UP000240572"/>
    </source>
</evidence>
<proteinExistence type="predicted"/>
<evidence type="ECO:0000313" key="1">
    <source>
        <dbReference type="EMBL" id="PSK93248.1"/>
    </source>
</evidence>
<comment type="caution">
    <text evidence="1">The sequence shown here is derived from an EMBL/GenBank/DDBJ whole genome shotgun (WGS) entry which is preliminary data.</text>
</comment>
<dbReference type="Pfam" id="PF13585">
    <property type="entry name" value="CHU_C"/>
    <property type="match status" value="1"/>
</dbReference>
<dbReference type="RefSeq" id="WP_106522266.1">
    <property type="nucleotide sequence ID" value="NZ_PYGD01000002.1"/>
</dbReference>
<dbReference type="InterPro" id="IPR026341">
    <property type="entry name" value="T9SS_type_B"/>
</dbReference>
<dbReference type="NCBIfam" id="TIGR04131">
    <property type="entry name" value="Bac_Flav_CTERM"/>
    <property type="match status" value="1"/>
</dbReference>
<keyword evidence="2" id="KW-1185">Reference proteome</keyword>
<sequence>MKYGIARPAVLIVIFLLSGYTLGYGQAITYTDGSPIATKYCYQDTAYGLSGIPAGGSFSGCGVTQENGVWTFNPQLAAEGLSVFPYQCALKYTVNGQTVSRNLLIQKPVVVYPPLRDSQTCNGYLHLQTGTLYAGAYQYRWEPGALLDRTDTSVASGYITGTQQFRIRVTDVSSGCTGSDSITVFVRPVPELTVSATQTINPRENVQLQASGAASYQWSPATWLDNTRNASPMASPRTPITYTVVGANEYGCRDTARVSILIREQLFLPNAFSPNGDGLNDRFAIANYGYQEVKAFRIFNRWGKEVFSTFDGLAGWDGLYNGNPGDAGTYFYHIELSERDDEVKTFRGELLLIR</sequence>
<dbReference type="Proteomes" id="UP000240572">
    <property type="component" value="Unassembled WGS sequence"/>
</dbReference>
<dbReference type="EMBL" id="PYGD01000002">
    <property type="protein sequence ID" value="PSK93248.1"/>
    <property type="molecule type" value="Genomic_DNA"/>
</dbReference>
<accession>A0A2P8D7R7</accession>
<gene>
    <name evidence="1" type="ORF">B0I18_102218</name>
</gene>
<organism evidence="1 2">
    <name type="scientific">Taibaiella chishuiensis</name>
    <dbReference type="NCBI Taxonomy" id="1434707"/>
    <lineage>
        <taxon>Bacteria</taxon>
        <taxon>Pseudomonadati</taxon>
        <taxon>Bacteroidota</taxon>
        <taxon>Chitinophagia</taxon>
        <taxon>Chitinophagales</taxon>
        <taxon>Chitinophagaceae</taxon>
        <taxon>Taibaiella</taxon>
    </lineage>
</organism>
<dbReference type="AlphaFoldDB" id="A0A2P8D7R7"/>